<protein>
    <submittedName>
        <fullName evidence="4">TlpA family protein disulfide reductase</fullName>
    </submittedName>
</protein>
<evidence type="ECO:0000256" key="2">
    <source>
        <dbReference type="SAM" id="SignalP"/>
    </source>
</evidence>
<feature type="chain" id="PRO_5035302434" evidence="2">
    <location>
        <begin position="30"/>
        <end position="205"/>
    </location>
</feature>
<feature type="compositionally biased region" description="Low complexity" evidence="1">
    <location>
        <begin position="31"/>
        <end position="43"/>
    </location>
</feature>
<keyword evidence="2" id="KW-0732">Signal</keyword>
<dbReference type="CDD" id="cd02966">
    <property type="entry name" value="TlpA_like_family"/>
    <property type="match status" value="1"/>
</dbReference>
<dbReference type="Pfam" id="PF08534">
    <property type="entry name" value="Redoxin"/>
    <property type="match status" value="1"/>
</dbReference>
<evidence type="ECO:0000313" key="5">
    <source>
        <dbReference type="Proteomes" id="UP000654482"/>
    </source>
</evidence>
<dbReference type="AlphaFoldDB" id="A0A8J7E2J3"/>
<feature type="region of interest" description="Disordered" evidence="1">
    <location>
        <begin position="31"/>
        <end position="56"/>
    </location>
</feature>
<sequence length="205" mass="21581">MKINYTRPLTLSFTLAALLFLGACTTNNASTSDVDSVASSPETTETETETATETPEAATDVELTSISLTNVATGESFTLADFSGKTVLVKPMATWCGKCKANLQGVKEASAQLGEGDYAVVAISVEDSLPDEDLAKYANTEDFDFNFAVATPEMIRALDAKYGQTALNPSIGSRFIISPDGELSELTTGKVDPANLVATLETATN</sequence>
<dbReference type="RefSeq" id="WP_194030714.1">
    <property type="nucleotide sequence ID" value="NZ_JADEWZ010000027.1"/>
</dbReference>
<accession>A0A8J7E2J3</accession>
<keyword evidence="5" id="KW-1185">Reference proteome</keyword>
<dbReference type="SUPFAM" id="SSF52833">
    <property type="entry name" value="Thioredoxin-like"/>
    <property type="match status" value="1"/>
</dbReference>
<dbReference type="Gene3D" id="3.40.30.10">
    <property type="entry name" value="Glutaredoxin"/>
    <property type="match status" value="1"/>
</dbReference>
<dbReference type="Proteomes" id="UP000654482">
    <property type="component" value="Unassembled WGS sequence"/>
</dbReference>
<reference evidence="4" key="1">
    <citation type="submission" date="2020-10" db="EMBL/GenBank/DDBJ databases">
        <authorList>
            <person name="Castelo-Branco R."/>
            <person name="Eusebio N."/>
            <person name="Adriana R."/>
            <person name="Vieira A."/>
            <person name="Brugerolle De Fraissinette N."/>
            <person name="Rezende De Castro R."/>
            <person name="Schneider M.P."/>
            <person name="Vasconcelos V."/>
            <person name="Leao P.N."/>
        </authorList>
    </citation>
    <scope>NUCLEOTIDE SEQUENCE</scope>
    <source>
        <strain evidence="4">LEGE 07157</strain>
    </source>
</reference>
<dbReference type="PROSITE" id="PS51352">
    <property type="entry name" value="THIOREDOXIN_2"/>
    <property type="match status" value="1"/>
</dbReference>
<dbReference type="GO" id="GO:0016491">
    <property type="term" value="F:oxidoreductase activity"/>
    <property type="evidence" value="ECO:0007669"/>
    <property type="project" value="InterPro"/>
</dbReference>
<comment type="caution">
    <text evidence="4">The sequence shown here is derived from an EMBL/GenBank/DDBJ whole genome shotgun (WGS) entry which is preliminary data.</text>
</comment>
<dbReference type="PANTHER" id="PTHR42852">
    <property type="entry name" value="THIOL:DISULFIDE INTERCHANGE PROTEIN DSBE"/>
    <property type="match status" value="1"/>
</dbReference>
<dbReference type="InterPro" id="IPR013766">
    <property type="entry name" value="Thioredoxin_domain"/>
</dbReference>
<dbReference type="PROSITE" id="PS51257">
    <property type="entry name" value="PROKAR_LIPOPROTEIN"/>
    <property type="match status" value="1"/>
</dbReference>
<feature type="signal peptide" evidence="2">
    <location>
        <begin position="1"/>
        <end position="29"/>
    </location>
</feature>
<dbReference type="InterPro" id="IPR013740">
    <property type="entry name" value="Redoxin"/>
</dbReference>
<dbReference type="InterPro" id="IPR050553">
    <property type="entry name" value="Thioredoxin_ResA/DsbE_sf"/>
</dbReference>
<name>A0A8J7E2J3_9CYAN</name>
<feature type="domain" description="Thioredoxin" evidence="3">
    <location>
        <begin position="57"/>
        <end position="205"/>
    </location>
</feature>
<gene>
    <name evidence="4" type="ORF">IQ249_17155</name>
</gene>
<organism evidence="4 5">
    <name type="scientific">Lusitaniella coriacea LEGE 07157</name>
    <dbReference type="NCBI Taxonomy" id="945747"/>
    <lineage>
        <taxon>Bacteria</taxon>
        <taxon>Bacillati</taxon>
        <taxon>Cyanobacteriota</taxon>
        <taxon>Cyanophyceae</taxon>
        <taxon>Spirulinales</taxon>
        <taxon>Lusitaniellaceae</taxon>
        <taxon>Lusitaniella</taxon>
    </lineage>
</organism>
<evidence type="ECO:0000313" key="4">
    <source>
        <dbReference type="EMBL" id="MBE9117629.1"/>
    </source>
</evidence>
<dbReference type="PANTHER" id="PTHR42852:SF13">
    <property type="entry name" value="PROTEIN DIPZ"/>
    <property type="match status" value="1"/>
</dbReference>
<proteinExistence type="predicted"/>
<dbReference type="EMBL" id="JADEWZ010000027">
    <property type="protein sequence ID" value="MBE9117629.1"/>
    <property type="molecule type" value="Genomic_DNA"/>
</dbReference>
<dbReference type="InterPro" id="IPR036249">
    <property type="entry name" value="Thioredoxin-like_sf"/>
</dbReference>
<evidence type="ECO:0000256" key="1">
    <source>
        <dbReference type="SAM" id="MobiDB-lite"/>
    </source>
</evidence>
<evidence type="ECO:0000259" key="3">
    <source>
        <dbReference type="PROSITE" id="PS51352"/>
    </source>
</evidence>